<protein>
    <submittedName>
        <fullName evidence="4">TIGR01777 family oxidoreductase</fullName>
    </submittedName>
</protein>
<gene>
    <name evidence="4" type="ORF">ACFSRZ_02355</name>
</gene>
<evidence type="ECO:0000313" key="4">
    <source>
        <dbReference type="EMBL" id="MFD2566196.1"/>
    </source>
</evidence>
<dbReference type="Gene3D" id="3.40.50.720">
    <property type="entry name" value="NAD(P)-binding Rossmann-like Domain"/>
    <property type="match status" value="1"/>
</dbReference>
<dbReference type="SUPFAM" id="SSF51735">
    <property type="entry name" value="NAD(P)-binding Rossmann-fold domains"/>
    <property type="match status" value="1"/>
</dbReference>
<name>A0ABW5LQW7_9FLAO</name>
<keyword evidence="5" id="KW-1185">Reference proteome</keyword>
<dbReference type="CDD" id="cd05242">
    <property type="entry name" value="SDR_a8"/>
    <property type="match status" value="1"/>
</dbReference>
<dbReference type="PANTHER" id="PTHR11092">
    <property type="entry name" value="SUGAR NUCLEOTIDE EPIMERASE RELATED"/>
    <property type="match status" value="1"/>
</dbReference>
<dbReference type="Pfam" id="PF08338">
    <property type="entry name" value="DUF1731"/>
    <property type="match status" value="1"/>
</dbReference>
<dbReference type="EMBL" id="JBHULH010000001">
    <property type="protein sequence ID" value="MFD2566196.1"/>
    <property type="molecule type" value="Genomic_DNA"/>
</dbReference>
<dbReference type="Proteomes" id="UP001597508">
    <property type="component" value="Unassembled WGS sequence"/>
</dbReference>
<accession>A0ABW5LQW7</accession>
<dbReference type="InterPro" id="IPR036291">
    <property type="entry name" value="NAD(P)-bd_dom_sf"/>
</dbReference>
<comment type="caution">
    <text evidence="4">The sequence shown here is derived from an EMBL/GenBank/DDBJ whole genome shotgun (WGS) entry which is preliminary data.</text>
</comment>
<evidence type="ECO:0000313" key="5">
    <source>
        <dbReference type="Proteomes" id="UP001597508"/>
    </source>
</evidence>
<dbReference type="RefSeq" id="WP_379664915.1">
    <property type="nucleotide sequence ID" value="NZ_JBHULH010000001.1"/>
</dbReference>
<feature type="domain" description="NAD-dependent epimerase/dehydratase" evidence="2">
    <location>
        <begin position="4"/>
        <end position="220"/>
    </location>
</feature>
<dbReference type="PANTHER" id="PTHR11092:SF0">
    <property type="entry name" value="EPIMERASE FAMILY PROTEIN SDR39U1"/>
    <property type="match status" value="1"/>
</dbReference>
<dbReference type="InterPro" id="IPR001509">
    <property type="entry name" value="Epimerase_deHydtase"/>
</dbReference>
<dbReference type="InterPro" id="IPR013549">
    <property type="entry name" value="DUF1731"/>
</dbReference>
<dbReference type="Pfam" id="PF01370">
    <property type="entry name" value="Epimerase"/>
    <property type="match status" value="1"/>
</dbReference>
<proteinExistence type="inferred from homology"/>
<reference evidence="5" key="1">
    <citation type="journal article" date="2019" name="Int. J. Syst. Evol. Microbiol.">
        <title>The Global Catalogue of Microorganisms (GCM) 10K type strain sequencing project: providing services to taxonomists for standard genome sequencing and annotation.</title>
        <authorList>
            <consortium name="The Broad Institute Genomics Platform"/>
            <consortium name="The Broad Institute Genome Sequencing Center for Infectious Disease"/>
            <person name="Wu L."/>
            <person name="Ma J."/>
        </authorList>
    </citation>
    <scope>NUCLEOTIDE SEQUENCE [LARGE SCALE GENOMIC DNA]</scope>
    <source>
        <strain evidence="5">KCTC 52127</strain>
    </source>
</reference>
<evidence type="ECO:0000259" key="3">
    <source>
        <dbReference type="Pfam" id="PF08338"/>
    </source>
</evidence>
<dbReference type="InterPro" id="IPR010099">
    <property type="entry name" value="SDR39U1"/>
</dbReference>
<organism evidence="4 5">
    <name type="scientific">Pseudotenacibaculum haliotis</name>
    <dbReference type="NCBI Taxonomy" id="1862138"/>
    <lineage>
        <taxon>Bacteria</taxon>
        <taxon>Pseudomonadati</taxon>
        <taxon>Bacteroidota</taxon>
        <taxon>Flavobacteriia</taxon>
        <taxon>Flavobacteriales</taxon>
        <taxon>Flavobacteriaceae</taxon>
        <taxon>Pseudotenacibaculum</taxon>
    </lineage>
</organism>
<evidence type="ECO:0000256" key="1">
    <source>
        <dbReference type="ARBA" id="ARBA00009353"/>
    </source>
</evidence>
<evidence type="ECO:0000259" key="2">
    <source>
        <dbReference type="Pfam" id="PF01370"/>
    </source>
</evidence>
<dbReference type="NCBIfam" id="TIGR01777">
    <property type="entry name" value="yfcH"/>
    <property type="match status" value="1"/>
</dbReference>
<sequence>MGKVLISGGSGLIGKRLSFLLRSKGYEVRILSRTHKNESEYPTYVWNIEKGTIDQAAFDQVDHIIHLSGSGIADKRWTEKRKQDIINSRVASTQLLLQNVKDLQIPLKTFISSSAIGYYGAVTSETIFDETSNPADDFLGKVCELWEQSVFQFTKENIRTVAIRTGIVLSKTGGALAKMKTPVISPLGSGKQYMPWIHIDDLCNIYIKAIEDEKMSGVYNGVAPEHQTNTSFSKILAKTVKRPFLPIGVPAFLLKMIFGEMAAILLEGSRVSSQKIQDTGFSFQFPDLSSALSDT</sequence>
<comment type="similarity">
    <text evidence="1">Belongs to the NAD(P)-dependent epimerase/dehydratase family. SDR39U1 subfamily.</text>
</comment>
<feature type="domain" description="DUF1731" evidence="3">
    <location>
        <begin position="249"/>
        <end position="294"/>
    </location>
</feature>